<keyword evidence="1" id="KW-0472">Membrane</keyword>
<feature type="transmembrane region" description="Helical" evidence="1">
    <location>
        <begin position="147"/>
        <end position="167"/>
    </location>
</feature>
<keyword evidence="3" id="KW-1185">Reference proteome</keyword>
<evidence type="ECO:0000313" key="3">
    <source>
        <dbReference type="Proteomes" id="UP000007967"/>
    </source>
</evidence>
<reference evidence="3" key="1">
    <citation type="submission" date="2009-09" db="EMBL/GenBank/DDBJ databases">
        <title>The complete genome of Kribbella flavida DSM 17836.</title>
        <authorList>
            <consortium name="US DOE Joint Genome Institute (JGI-PGF)"/>
            <person name="Lucas S."/>
            <person name="Copeland A."/>
            <person name="Lapidus A."/>
            <person name="Glavina del Rio T."/>
            <person name="Dalin E."/>
            <person name="Tice H."/>
            <person name="Bruce D."/>
            <person name="Goodwin L."/>
            <person name="Pitluck S."/>
            <person name="Kyrpides N."/>
            <person name="Mavromatis K."/>
            <person name="Ivanova N."/>
            <person name="Saunders E."/>
            <person name="Brettin T."/>
            <person name="Detter J.C."/>
            <person name="Han C."/>
            <person name="Larimer F."/>
            <person name="Land M."/>
            <person name="Hauser L."/>
            <person name="Markowitz V."/>
            <person name="Cheng J.-F."/>
            <person name="Hugenholtz P."/>
            <person name="Woyke T."/>
            <person name="Wu D."/>
            <person name="Pukall R."/>
            <person name="Klenk H.-P."/>
            <person name="Eisen J.A."/>
        </authorList>
    </citation>
    <scope>NUCLEOTIDE SEQUENCE [LARGE SCALE GENOMIC DNA]</scope>
    <source>
        <strain evidence="3">DSM 17836 / JCM 10339 / NBRC 14399</strain>
    </source>
</reference>
<proteinExistence type="predicted"/>
<dbReference type="HOGENOM" id="CLU_101739_0_0_11"/>
<feature type="transmembrane region" description="Helical" evidence="1">
    <location>
        <begin position="106"/>
        <end position="127"/>
    </location>
</feature>
<dbReference type="Proteomes" id="UP000007967">
    <property type="component" value="Chromosome"/>
</dbReference>
<dbReference type="InterPro" id="IPR047928">
    <property type="entry name" value="Perm_prefix_1"/>
</dbReference>
<dbReference type="KEGG" id="kfl:Kfla_7068"/>
<name>D2Q545_KRIFD</name>
<evidence type="ECO:0000313" key="2">
    <source>
        <dbReference type="EMBL" id="ADB36056.1"/>
    </source>
</evidence>
<keyword evidence="1" id="KW-0812">Transmembrane</keyword>
<dbReference type="EMBL" id="CP001736">
    <property type="protein sequence ID" value="ADB36056.1"/>
    <property type="molecule type" value="Genomic_DNA"/>
</dbReference>
<dbReference type="STRING" id="479435.Kfla_7068"/>
<dbReference type="eggNOG" id="ENOG5032YFK">
    <property type="taxonomic scope" value="Bacteria"/>
</dbReference>
<dbReference type="Pfam" id="PF22564">
    <property type="entry name" value="HAAS"/>
    <property type="match status" value="1"/>
</dbReference>
<protein>
    <submittedName>
        <fullName evidence="2">Uncharacterized protein</fullName>
    </submittedName>
</protein>
<reference evidence="2 3" key="2">
    <citation type="journal article" date="2010" name="Stand. Genomic Sci.">
        <title>Complete genome sequence of Kribbella flavida type strain (IFO 14399).</title>
        <authorList>
            <person name="Pukall R."/>
            <person name="Lapidus A."/>
            <person name="Glavina Del Rio T."/>
            <person name="Copeland A."/>
            <person name="Tice H."/>
            <person name="Cheng J.-F."/>
            <person name="Lucas S."/>
            <person name="Chen F."/>
            <person name="Nolan M."/>
            <person name="LaButti K."/>
            <person name="Pati A."/>
            <person name="Ivanova N."/>
            <person name="Mavrommatis K."/>
            <person name="Mikhailova N."/>
            <person name="Pitluck S."/>
            <person name="Bruce D."/>
            <person name="Goodwin L."/>
            <person name="Land M."/>
            <person name="Hauser L."/>
            <person name="Chang Y.-J."/>
            <person name="Jeffries C.D."/>
            <person name="Chen A."/>
            <person name="Palaniappan K."/>
            <person name="Chain P."/>
            <person name="Rohde M."/>
            <person name="Goeker M."/>
            <person name="Bristow J."/>
            <person name="Eisen J.A."/>
            <person name="Markowitz V."/>
            <person name="Hugenholtz P."/>
            <person name="Kyrpides N.C."/>
            <person name="Klenk H.-P."/>
            <person name="Brettin T."/>
        </authorList>
    </citation>
    <scope>NUCLEOTIDE SEQUENCE [LARGE SCALE GENOMIC DNA]</scope>
    <source>
        <strain evidence="3">DSM 17836 / JCM 10339 / NBRC 14399</strain>
    </source>
</reference>
<keyword evidence="1" id="KW-1133">Transmembrane helix</keyword>
<feature type="transmembrane region" description="Helical" evidence="1">
    <location>
        <begin position="213"/>
        <end position="231"/>
    </location>
</feature>
<dbReference type="NCBIfam" id="NF038403">
    <property type="entry name" value="perm_prefix_1"/>
    <property type="match status" value="1"/>
</dbReference>
<dbReference type="AlphaFoldDB" id="D2Q545"/>
<accession>D2Q545</accession>
<evidence type="ECO:0000256" key="1">
    <source>
        <dbReference type="SAM" id="Phobius"/>
    </source>
</evidence>
<sequence>MVPRTCFAARLSILVAVSTATQCLQQGPVDAYVAGLNRALRGPRRRKADLMAEARDSLEDATEAYEADGLDRDEAERRAVADFGDLGEIVPGYRAELGLAQSRRTAVLLFLVMIAQPIVWQEGAWAWTQQPDAAMPLLDVVQQAVRVVGTLAIAGAFVALLGTGLGLRYPWLRDRAARATALFALVCAVLVGAMATVMGLFSSELGGSDLAGLGVVGGFVLLPLTLVSYSAQRCLRLA</sequence>
<organism evidence="2 3">
    <name type="scientific">Kribbella flavida (strain DSM 17836 / JCM 10339 / NBRC 14399)</name>
    <dbReference type="NCBI Taxonomy" id="479435"/>
    <lineage>
        <taxon>Bacteria</taxon>
        <taxon>Bacillati</taxon>
        <taxon>Actinomycetota</taxon>
        <taxon>Actinomycetes</taxon>
        <taxon>Propionibacteriales</taxon>
        <taxon>Kribbellaceae</taxon>
        <taxon>Kribbella</taxon>
    </lineage>
</organism>
<gene>
    <name evidence="2" type="ordered locus">Kfla_7068</name>
</gene>
<feature type="transmembrane region" description="Helical" evidence="1">
    <location>
        <begin position="179"/>
        <end position="201"/>
    </location>
</feature>